<proteinExistence type="predicted"/>
<accession>A0ABM8YE31</accession>
<evidence type="ECO:0000313" key="2">
    <source>
        <dbReference type="EMBL" id="CAG9614064.1"/>
    </source>
</evidence>
<sequence>MEKHSAALSLLLENDTIMLANNEGCKTVVDRQEVWVDSHDKIVWYKWNESYKENIKKQHIGYDMHRVVLWNEMKSWIHKHNGKSEREQPREIDILHSQTPEMVRHTDSH</sequence>
<evidence type="ECO:0000313" key="3">
    <source>
        <dbReference type="Proteomes" id="UP000789423"/>
    </source>
</evidence>
<feature type="region of interest" description="Disordered" evidence="1">
    <location>
        <begin position="80"/>
        <end position="109"/>
    </location>
</feature>
<feature type="compositionally biased region" description="Basic and acidic residues" evidence="1">
    <location>
        <begin position="82"/>
        <end position="94"/>
    </location>
</feature>
<reference evidence="2 3" key="1">
    <citation type="submission" date="2021-10" db="EMBL/GenBank/DDBJ databases">
        <authorList>
            <person name="Criscuolo A."/>
        </authorList>
    </citation>
    <scope>NUCLEOTIDE SEQUENCE [LARGE SCALE GENOMIC DNA]</scope>
    <source>
        <strain evidence="3">CIP 111899</strain>
    </source>
</reference>
<comment type="caution">
    <text evidence="2">The sequence shown here is derived from an EMBL/GenBank/DDBJ whole genome shotgun (WGS) entry which is preliminary data.</text>
</comment>
<gene>
    <name evidence="2" type="ORF">BACCIP111899_03291</name>
</gene>
<dbReference type="EMBL" id="CAKJTI010000021">
    <property type="protein sequence ID" value="CAG9614064.1"/>
    <property type="molecule type" value="Genomic_DNA"/>
</dbReference>
<organism evidence="2 3">
    <name type="scientific">Bacillus rhizoplanae</name>
    <dbReference type="NCBI Taxonomy" id="2880966"/>
    <lineage>
        <taxon>Bacteria</taxon>
        <taxon>Bacillati</taxon>
        <taxon>Bacillota</taxon>
        <taxon>Bacilli</taxon>
        <taxon>Bacillales</taxon>
        <taxon>Bacillaceae</taxon>
        <taxon>Bacillus</taxon>
    </lineage>
</organism>
<evidence type="ECO:0000256" key="1">
    <source>
        <dbReference type="SAM" id="MobiDB-lite"/>
    </source>
</evidence>
<keyword evidence="3" id="KW-1185">Reference proteome</keyword>
<dbReference type="RefSeq" id="WP_230576071.1">
    <property type="nucleotide sequence ID" value="NZ_CAKJTI010000021.1"/>
</dbReference>
<protein>
    <submittedName>
        <fullName evidence="2">Uncharacterized protein</fullName>
    </submittedName>
</protein>
<name>A0ABM8YE31_9BACI</name>
<dbReference type="Proteomes" id="UP000789423">
    <property type="component" value="Unassembled WGS sequence"/>
</dbReference>